<dbReference type="PANTHER" id="PTHR46825:SF9">
    <property type="entry name" value="BETA-LACTAMASE-RELATED DOMAIN-CONTAINING PROTEIN"/>
    <property type="match status" value="1"/>
</dbReference>
<dbReference type="InterPro" id="IPR012338">
    <property type="entry name" value="Beta-lactam/transpept-like"/>
</dbReference>
<accession>A0A839R351</accession>
<dbReference type="Proteomes" id="UP000568050">
    <property type="component" value="Unassembled WGS sequence"/>
</dbReference>
<evidence type="ECO:0000313" key="3">
    <source>
        <dbReference type="Proteomes" id="UP000568050"/>
    </source>
</evidence>
<keyword evidence="3" id="KW-1185">Reference proteome</keyword>
<dbReference type="AlphaFoldDB" id="A0A839R351"/>
<evidence type="ECO:0000313" key="2">
    <source>
        <dbReference type="EMBL" id="MBB3023806.1"/>
    </source>
</evidence>
<dbReference type="SUPFAM" id="SSF56601">
    <property type="entry name" value="beta-lactamase/transpeptidase-like"/>
    <property type="match status" value="1"/>
</dbReference>
<sequence>MTATATTGTSVFVREDEALSREAVQSVVDQLPQWLSTLGDLRRLSGLQVAIWHDGDIVFDYAQGTADPETGTELLPTHRLRIASHSKMFTAITVMRLVEQGRMRLDDAVGDLVDDLADTPVADRTIRDLLSHSAGLTRDSSDSRWWALQTPFADRAQLIEIARDGAVVAEAGIHLQYSNIGYGFLGLAIEAVTGQSFEDAVTDLVLDPVTAEVERDSDRTLHLGADLPEGAAGPEQADGFAYGHTGLIHGDRRAVEQISTGALAAATGFWATAASIAEFTGRVFTDSALLTDRSRREMRRKVWTLREGGHYGLGLQQGRFHGFTALAHSGGFPTGLSRTWAVPASRLCVSVIGTSTDSPSSEIAVGILGLLALAAGRPAPDADMFESAAAGGGAAVGRPRPKELADQPSVTIGGEEMTAEQVAGIVEGTYSAGWGRTWVARLGDRLFELPLSSYDPAAGAIELAVTGTRPDAILDGVPCVELTTWGDTGYGSYFEPVLARVENGRCTGLVDTGQVAVPSEDFELPERIRAPKA</sequence>
<dbReference type="PANTHER" id="PTHR46825">
    <property type="entry name" value="D-ALANYL-D-ALANINE-CARBOXYPEPTIDASE/ENDOPEPTIDASE AMPH"/>
    <property type="match status" value="1"/>
</dbReference>
<gene>
    <name evidence="2" type="ORF">FHX50_002108</name>
</gene>
<feature type="domain" description="Beta-lactamase-related" evidence="1">
    <location>
        <begin position="36"/>
        <end position="363"/>
    </location>
</feature>
<dbReference type="RefSeq" id="WP_343064089.1">
    <property type="nucleotide sequence ID" value="NZ_CBCSFZ010000034.1"/>
</dbReference>
<dbReference type="InterPro" id="IPR050491">
    <property type="entry name" value="AmpC-like"/>
</dbReference>
<protein>
    <submittedName>
        <fullName evidence="2">CubicO group peptidase (Beta-lactamase class C family)</fullName>
    </submittedName>
</protein>
<dbReference type="Pfam" id="PF00144">
    <property type="entry name" value="Beta-lactamase"/>
    <property type="match status" value="1"/>
</dbReference>
<comment type="caution">
    <text evidence="2">The sequence shown here is derived from an EMBL/GenBank/DDBJ whole genome shotgun (WGS) entry which is preliminary data.</text>
</comment>
<reference evidence="2 3" key="1">
    <citation type="submission" date="2020-08" db="EMBL/GenBank/DDBJ databases">
        <title>Sequencing the genomes of 1000 actinobacteria strains.</title>
        <authorList>
            <person name="Klenk H.-P."/>
        </authorList>
    </citation>
    <scope>NUCLEOTIDE SEQUENCE [LARGE SCALE GENOMIC DNA]</scope>
    <source>
        <strain evidence="2 3">DSM 23040</strain>
    </source>
</reference>
<evidence type="ECO:0000259" key="1">
    <source>
        <dbReference type="Pfam" id="PF00144"/>
    </source>
</evidence>
<dbReference type="Gene3D" id="3.40.710.10">
    <property type="entry name" value="DD-peptidase/beta-lactamase superfamily"/>
    <property type="match status" value="1"/>
</dbReference>
<name>A0A839R351_9MICO</name>
<dbReference type="EMBL" id="JACHWP010000012">
    <property type="protein sequence ID" value="MBB3023806.1"/>
    <property type="molecule type" value="Genomic_DNA"/>
</dbReference>
<proteinExistence type="predicted"/>
<organism evidence="2 3">
    <name type="scientific">Helcobacillus massiliensis</name>
    <dbReference type="NCBI Taxonomy" id="521392"/>
    <lineage>
        <taxon>Bacteria</taxon>
        <taxon>Bacillati</taxon>
        <taxon>Actinomycetota</taxon>
        <taxon>Actinomycetes</taxon>
        <taxon>Micrococcales</taxon>
        <taxon>Dermabacteraceae</taxon>
        <taxon>Helcobacillus</taxon>
    </lineage>
</organism>
<dbReference type="InterPro" id="IPR001466">
    <property type="entry name" value="Beta-lactam-related"/>
</dbReference>